<reference evidence="2" key="1">
    <citation type="submission" date="2012-12" db="EMBL/GenBank/DDBJ databases">
        <title>Identification and characterization of a phenylalanine ammonia-lyase gene family in Isatis indigotica Fort.</title>
        <authorList>
            <person name="Liu Q."/>
            <person name="Chen J."/>
            <person name="Zhou X."/>
            <person name="Di P."/>
            <person name="Xiao Y."/>
            <person name="Xuan H."/>
            <person name="Zhang L."/>
            <person name="Chen W."/>
        </authorList>
    </citation>
    <scope>NUCLEOTIDE SEQUENCE</scope>
    <source>
        <tissue evidence="2">Salivary gland</tissue>
    </source>
</reference>
<organism evidence="2">
    <name type="scientific">Ixodes ricinus</name>
    <name type="common">Common tick</name>
    <name type="synonym">Acarus ricinus</name>
    <dbReference type="NCBI Taxonomy" id="34613"/>
    <lineage>
        <taxon>Eukaryota</taxon>
        <taxon>Metazoa</taxon>
        <taxon>Ecdysozoa</taxon>
        <taxon>Arthropoda</taxon>
        <taxon>Chelicerata</taxon>
        <taxon>Arachnida</taxon>
        <taxon>Acari</taxon>
        <taxon>Parasitiformes</taxon>
        <taxon>Ixodida</taxon>
        <taxon>Ixodoidea</taxon>
        <taxon>Ixodidae</taxon>
        <taxon>Ixodinae</taxon>
        <taxon>Ixodes</taxon>
    </lineage>
</organism>
<dbReference type="PROSITE" id="PS50279">
    <property type="entry name" value="BPTI_KUNITZ_2"/>
    <property type="match status" value="1"/>
</dbReference>
<proteinExistence type="evidence at transcript level"/>
<dbReference type="AlphaFoldDB" id="A0A0K8RN88"/>
<dbReference type="Gene3D" id="4.10.410.10">
    <property type="entry name" value="Pancreatic trypsin inhibitor Kunitz domain"/>
    <property type="match status" value="1"/>
</dbReference>
<dbReference type="SUPFAM" id="SSF57362">
    <property type="entry name" value="BPTI-like"/>
    <property type="match status" value="1"/>
</dbReference>
<evidence type="ECO:0000313" key="2">
    <source>
        <dbReference type="EMBL" id="JAA72378.1"/>
    </source>
</evidence>
<dbReference type="Pfam" id="PF00014">
    <property type="entry name" value="Kunitz_BPTI"/>
    <property type="match status" value="1"/>
</dbReference>
<accession>A0A0K8RN88</accession>
<protein>
    <submittedName>
        <fullName evidence="2">Putative salivary kunitz domain protein</fullName>
    </submittedName>
</protein>
<dbReference type="SMART" id="SM00131">
    <property type="entry name" value="KU"/>
    <property type="match status" value="1"/>
</dbReference>
<feature type="domain" description="BPTI/Kunitz inhibitor" evidence="1">
    <location>
        <begin position="14"/>
        <end position="65"/>
    </location>
</feature>
<dbReference type="GO" id="GO:0004867">
    <property type="term" value="F:serine-type endopeptidase inhibitor activity"/>
    <property type="evidence" value="ECO:0007669"/>
    <property type="project" value="InterPro"/>
</dbReference>
<dbReference type="EMBL" id="GADI01001430">
    <property type="protein sequence ID" value="JAA72378.1"/>
    <property type="molecule type" value="mRNA"/>
</dbReference>
<name>A0A0K8RN88_IXORI</name>
<sequence>MCWKTCAKNTKSPCVMPPDFRYYGFYERYYYDIKNNKCKSAWISGKGVPENTNLFWSMDHCESACIAKHQSRWTYESEESVTPLVEGIEGSQYIA</sequence>
<dbReference type="InterPro" id="IPR002223">
    <property type="entry name" value="Kunitz_BPTI"/>
</dbReference>
<dbReference type="InterPro" id="IPR036880">
    <property type="entry name" value="Kunitz_BPTI_sf"/>
</dbReference>
<evidence type="ECO:0000259" key="1">
    <source>
        <dbReference type="PROSITE" id="PS50279"/>
    </source>
</evidence>